<dbReference type="GO" id="GO:0009341">
    <property type="term" value="C:beta-galactosidase complex"/>
    <property type="evidence" value="ECO:0007669"/>
    <property type="project" value="InterPro"/>
</dbReference>
<sequence>MKKKRLSTLVLTCLVSGVSIAPFAMANQDLNVQYPKEIDSIIVNPGVGIEAFHNGWGSQLTSEQYPETGIDYYRFYWNEIEPQEGQFNFEMIDSLFKMNQSLPEPRHIALRFMTMDEPYSGTKIPNWLVDKGIKGKWVSNGKTFVPDLDDPTYLHYVKTLLNALGQRYDSNKHLAHVDIGMAGSWGEWHNSNFSELPPLNERYSDEQLNYIVDLHFQAFPKTQKIMLINAGEPLAYAVGKGAGWRADCLGDWHHFSNTWSHMDDDYPYRIGQAERTATNFDNAWKHAPVSFEICGNMQGWLNDQKYTREEVKATFDWALENHASSINLKSLEVPAEYRDIVDNAMKKLGFRFRVNKIQHPYSINQNETLVIESEFINEGVSPTYQPYFVHYRLVSSKGVVIPLGKDSQNTEKWLPGTHVSKISKLLPSELQAGTYSIEITLLNDCGEEGLTLANEGQQQDGWYRLSEIEVRSAN</sequence>
<proteinExistence type="predicted"/>
<comment type="caution">
    <text evidence="6">The sequence shown here is derived from an EMBL/GenBank/DDBJ whole genome shotgun (WGS) entry which is preliminary data.</text>
</comment>
<evidence type="ECO:0000259" key="4">
    <source>
        <dbReference type="Pfam" id="PF02449"/>
    </source>
</evidence>
<keyword evidence="2" id="KW-0326">Glycosidase</keyword>
<gene>
    <name evidence="6" type="ORF">ELS82_13415</name>
</gene>
<organism evidence="6 7">
    <name type="scientific">Vibrio ouci</name>
    <dbReference type="NCBI Taxonomy" id="2499078"/>
    <lineage>
        <taxon>Bacteria</taxon>
        <taxon>Pseudomonadati</taxon>
        <taxon>Pseudomonadota</taxon>
        <taxon>Gammaproteobacteria</taxon>
        <taxon>Vibrionales</taxon>
        <taxon>Vibrionaceae</taxon>
        <taxon>Vibrio</taxon>
    </lineage>
</organism>
<keyword evidence="3" id="KW-0732">Signal</keyword>
<feature type="domain" description="Glycoside hydrolase family 42 N-terminal" evidence="4">
    <location>
        <begin position="68"/>
        <end position="179"/>
    </location>
</feature>
<dbReference type="InterPro" id="IPR013529">
    <property type="entry name" value="Glyco_hydro_42_N"/>
</dbReference>
<dbReference type="AlphaFoldDB" id="A0A4Y8WEN6"/>
<keyword evidence="7" id="KW-1185">Reference proteome</keyword>
<feature type="chain" id="PRO_5021444203" evidence="3">
    <location>
        <begin position="27"/>
        <end position="474"/>
    </location>
</feature>
<evidence type="ECO:0000313" key="7">
    <source>
        <dbReference type="Proteomes" id="UP000297753"/>
    </source>
</evidence>
<dbReference type="Gene3D" id="3.20.20.80">
    <property type="entry name" value="Glycosidases"/>
    <property type="match status" value="1"/>
</dbReference>
<dbReference type="SUPFAM" id="SSF51445">
    <property type="entry name" value="(Trans)glycosidases"/>
    <property type="match status" value="1"/>
</dbReference>
<dbReference type="InterPro" id="IPR032267">
    <property type="entry name" value="DUF4832"/>
</dbReference>
<reference evidence="6 7" key="1">
    <citation type="submission" date="2019-01" db="EMBL/GenBank/DDBJ databases">
        <title>Vibrio BEI176 sp. nov, a marine bacterium isolated from China: eastern marignal seas.</title>
        <authorList>
            <person name="Li B."/>
        </authorList>
    </citation>
    <scope>NUCLEOTIDE SEQUENCE [LARGE SCALE GENOMIC DNA]</scope>
    <source>
        <strain evidence="6 7">BEI176</strain>
    </source>
</reference>
<feature type="signal peptide" evidence="3">
    <location>
        <begin position="1"/>
        <end position="26"/>
    </location>
</feature>
<evidence type="ECO:0000313" key="6">
    <source>
        <dbReference type="EMBL" id="TFH91116.1"/>
    </source>
</evidence>
<evidence type="ECO:0000259" key="5">
    <source>
        <dbReference type="Pfam" id="PF16116"/>
    </source>
</evidence>
<dbReference type="GO" id="GO:0004565">
    <property type="term" value="F:beta-galactosidase activity"/>
    <property type="evidence" value="ECO:0007669"/>
    <property type="project" value="InterPro"/>
</dbReference>
<dbReference type="OrthoDB" id="9800974at2"/>
<dbReference type="Pfam" id="PF16116">
    <property type="entry name" value="DUF4832"/>
    <property type="match status" value="1"/>
</dbReference>
<evidence type="ECO:0000256" key="1">
    <source>
        <dbReference type="ARBA" id="ARBA00022801"/>
    </source>
</evidence>
<feature type="domain" description="DUF4832" evidence="5">
    <location>
        <begin position="321"/>
        <end position="443"/>
    </location>
</feature>
<dbReference type="Pfam" id="PF02449">
    <property type="entry name" value="Glyco_hydro_42"/>
    <property type="match status" value="1"/>
</dbReference>
<protein>
    <submittedName>
        <fullName evidence="6">DUF4832 domain-containing protein</fullName>
    </submittedName>
</protein>
<dbReference type="InterPro" id="IPR017853">
    <property type="entry name" value="GH"/>
</dbReference>
<accession>A0A4Y8WEN6</accession>
<dbReference type="RefSeq" id="WP_134835917.1">
    <property type="nucleotide sequence ID" value="NZ_SATR01000019.1"/>
</dbReference>
<dbReference type="EMBL" id="SATR01000019">
    <property type="protein sequence ID" value="TFH91116.1"/>
    <property type="molecule type" value="Genomic_DNA"/>
</dbReference>
<evidence type="ECO:0000256" key="2">
    <source>
        <dbReference type="ARBA" id="ARBA00023295"/>
    </source>
</evidence>
<dbReference type="GO" id="GO:0005975">
    <property type="term" value="P:carbohydrate metabolic process"/>
    <property type="evidence" value="ECO:0007669"/>
    <property type="project" value="InterPro"/>
</dbReference>
<evidence type="ECO:0000256" key="3">
    <source>
        <dbReference type="SAM" id="SignalP"/>
    </source>
</evidence>
<keyword evidence="1" id="KW-0378">Hydrolase</keyword>
<name>A0A4Y8WEN6_9VIBR</name>
<dbReference type="Proteomes" id="UP000297753">
    <property type="component" value="Unassembled WGS sequence"/>
</dbReference>